<evidence type="ECO:0000313" key="3">
    <source>
        <dbReference type="Proteomes" id="UP000014760"/>
    </source>
</evidence>
<name>R7T931_CAPTE</name>
<dbReference type="EMBL" id="AMQN01034207">
    <property type="status" value="NOT_ANNOTATED_CDS"/>
    <property type="molecule type" value="Genomic_DNA"/>
</dbReference>
<evidence type="ECO:0000313" key="2">
    <source>
        <dbReference type="EnsemblMetazoa" id="CapteP205973"/>
    </source>
</evidence>
<dbReference type="AlphaFoldDB" id="R7T931"/>
<gene>
    <name evidence="1" type="ORF">CAPTEDRAFT_205973</name>
</gene>
<reference evidence="3" key="1">
    <citation type="submission" date="2012-12" db="EMBL/GenBank/DDBJ databases">
        <authorList>
            <person name="Hellsten U."/>
            <person name="Grimwood J."/>
            <person name="Chapman J.A."/>
            <person name="Shapiro H."/>
            <person name="Aerts A."/>
            <person name="Otillar R.P."/>
            <person name="Terry A.Y."/>
            <person name="Boore J.L."/>
            <person name="Simakov O."/>
            <person name="Marletaz F."/>
            <person name="Cho S.-J."/>
            <person name="Edsinger-Gonzales E."/>
            <person name="Havlak P."/>
            <person name="Kuo D.-H."/>
            <person name="Larsson T."/>
            <person name="Lv J."/>
            <person name="Arendt D."/>
            <person name="Savage R."/>
            <person name="Osoegawa K."/>
            <person name="de Jong P."/>
            <person name="Lindberg D.R."/>
            <person name="Seaver E.C."/>
            <person name="Weisblat D.A."/>
            <person name="Putnam N.H."/>
            <person name="Grigoriev I.V."/>
            <person name="Rokhsar D.S."/>
        </authorList>
    </citation>
    <scope>NUCLEOTIDE SEQUENCE</scope>
    <source>
        <strain evidence="3">I ESC-2004</strain>
    </source>
</reference>
<dbReference type="Proteomes" id="UP000014760">
    <property type="component" value="Unassembled WGS sequence"/>
</dbReference>
<reference evidence="2" key="3">
    <citation type="submission" date="2015-06" db="UniProtKB">
        <authorList>
            <consortium name="EnsemblMetazoa"/>
        </authorList>
    </citation>
    <scope>IDENTIFICATION</scope>
</reference>
<dbReference type="HOGENOM" id="CLU_1059930_0_0_1"/>
<dbReference type="EMBL" id="KB312301">
    <property type="protein sequence ID" value="ELT87504.1"/>
    <property type="molecule type" value="Genomic_DNA"/>
</dbReference>
<feature type="non-terminal residue" evidence="1">
    <location>
        <position position="1"/>
    </location>
</feature>
<dbReference type="EMBL" id="AMQN01034206">
    <property type="status" value="NOT_ANNOTATED_CDS"/>
    <property type="molecule type" value="Genomic_DNA"/>
</dbReference>
<feature type="non-terminal residue" evidence="1">
    <location>
        <position position="263"/>
    </location>
</feature>
<evidence type="ECO:0000313" key="1">
    <source>
        <dbReference type="EMBL" id="ELT87504.1"/>
    </source>
</evidence>
<keyword evidence="3" id="KW-1185">Reference proteome</keyword>
<proteinExistence type="predicted"/>
<organism evidence="1">
    <name type="scientific">Capitella teleta</name>
    <name type="common">Polychaete worm</name>
    <dbReference type="NCBI Taxonomy" id="283909"/>
    <lineage>
        <taxon>Eukaryota</taxon>
        <taxon>Metazoa</taxon>
        <taxon>Spiralia</taxon>
        <taxon>Lophotrochozoa</taxon>
        <taxon>Annelida</taxon>
        <taxon>Polychaeta</taxon>
        <taxon>Sedentaria</taxon>
        <taxon>Scolecida</taxon>
        <taxon>Capitellidae</taxon>
        <taxon>Capitella</taxon>
    </lineage>
</organism>
<dbReference type="EnsemblMetazoa" id="CapteT205973">
    <property type="protein sequence ID" value="CapteP205973"/>
    <property type="gene ID" value="CapteG205973"/>
</dbReference>
<protein>
    <submittedName>
        <fullName evidence="1 2">Uncharacterized protein</fullName>
    </submittedName>
</protein>
<sequence>VTYIISANCLVKDAVIIIAAVAKQFAFLSKLSTTLYMEMVSTQLHFDWLILNFADSVVMFCDFYRAQAWYRWMRSNGSAKSSLKFLLQQVTHAASYPDFIERCNALNESPDYSEKARDWFMKHWLSHQQQYLDHPVFKLDEEVLTMKTGGHSGVHKVLASKFTVAYMQPRQSVKNPAGYLVACRDGILLRDVELATVLKTDEWLSDAFAQNIIEGKPLEVPNIMAARKEIVTMLLDYTDLSMLDEYCTYCCCMEDDGEGVIEW</sequence>
<reference evidence="1 3" key="2">
    <citation type="journal article" date="2013" name="Nature">
        <title>Insights into bilaterian evolution from three spiralian genomes.</title>
        <authorList>
            <person name="Simakov O."/>
            <person name="Marletaz F."/>
            <person name="Cho S.J."/>
            <person name="Edsinger-Gonzales E."/>
            <person name="Havlak P."/>
            <person name="Hellsten U."/>
            <person name="Kuo D.H."/>
            <person name="Larsson T."/>
            <person name="Lv J."/>
            <person name="Arendt D."/>
            <person name="Savage R."/>
            <person name="Osoegawa K."/>
            <person name="de Jong P."/>
            <person name="Grimwood J."/>
            <person name="Chapman J.A."/>
            <person name="Shapiro H."/>
            <person name="Aerts A."/>
            <person name="Otillar R.P."/>
            <person name="Terry A.Y."/>
            <person name="Boore J.L."/>
            <person name="Grigoriev I.V."/>
            <person name="Lindberg D.R."/>
            <person name="Seaver E.C."/>
            <person name="Weisblat D.A."/>
            <person name="Putnam N.H."/>
            <person name="Rokhsar D.S."/>
        </authorList>
    </citation>
    <scope>NUCLEOTIDE SEQUENCE</scope>
    <source>
        <strain evidence="1 3">I ESC-2004</strain>
    </source>
</reference>
<accession>R7T931</accession>